<evidence type="ECO:0000256" key="4">
    <source>
        <dbReference type="ARBA" id="ARBA00022605"/>
    </source>
</evidence>
<dbReference type="RefSeq" id="WP_214059011.1">
    <property type="nucleotide sequence ID" value="NZ_BAAAHS010000102.1"/>
</dbReference>
<evidence type="ECO:0000259" key="11">
    <source>
        <dbReference type="PROSITE" id="PS51278"/>
    </source>
</evidence>
<dbReference type="GO" id="GO:0004066">
    <property type="term" value="F:asparagine synthase (glutamine-hydrolyzing) activity"/>
    <property type="evidence" value="ECO:0007669"/>
    <property type="project" value="UniProtKB-EC"/>
</dbReference>
<evidence type="ECO:0000256" key="1">
    <source>
        <dbReference type="ARBA" id="ARBA00005752"/>
    </source>
</evidence>
<dbReference type="EMBL" id="CP075371">
    <property type="protein sequence ID" value="QVT79583.1"/>
    <property type="molecule type" value="Genomic_DNA"/>
</dbReference>
<reference evidence="12 13" key="1">
    <citation type="submission" date="2021-05" db="EMBL/GenBank/DDBJ databases">
        <title>Complete genome of Nocardioides aquaticus KCTC 9944T isolated from meromictic and hypersaline Ekho Lake, Antarctica.</title>
        <authorList>
            <person name="Hwang K."/>
            <person name="Kim K.M."/>
            <person name="Choe H."/>
        </authorList>
    </citation>
    <scope>NUCLEOTIDE SEQUENCE [LARGE SCALE GENOMIC DNA]</scope>
    <source>
        <strain evidence="12 13">KCTC 9944</strain>
    </source>
</reference>
<keyword evidence="8" id="KW-0315">Glutamine amidotransferase</keyword>
<evidence type="ECO:0000256" key="2">
    <source>
        <dbReference type="ARBA" id="ARBA00012737"/>
    </source>
</evidence>
<dbReference type="NCBIfam" id="TIGR01536">
    <property type="entry name" value="asn_synth_AEB"/>
    <property type="match status" value="1"/>
</dbReference>
<dbReference type="InterPro" id="IPR006426">
    <property type="entry name" value="Asn_synth_AEB"/>
</dbReference>
<dbReference type="PANTHER" id="PTHR11772:SF2">
    <property type="entry name" value="ASPARAGINE SYNTHETASE [GLUTAMINE-HYDROLYZING]"/>
    <property type="match status" value="1"/>
</dbReference>
<keyword evidence="3 12" id="KW-0436">Ligase</keyword>
<dbReference type="Gene3D" id="3.40.50.620">
    <property type="entry name" value="HUPs"/>
    <property type="match status" value="1"/>
</dbReference>
<evidence type="ECO:0000256" key="6">
    <source>
        <dbReference type="ARBA" id="ARBA00022840"/>
    </source>
</evidence>
<dbReference type="InterPro" id="IPR001962">
    <property type="entry name" value="Asn_synthase"/>
</dbReference>
<dbReference type="CDD" id="cd00712">
    <property type="entry name" value="AsnB"/>
    <property type="match status" value="1"/>
</dbReference>
<comment type="catalytic activity">
    <reaction evidence="10">
        <text>L-aspartate + L-glutamine + ATP + H2O = L-asparagine + L-glutamate + AMP + diphosphate + H(+)</text>
        <dbReference type="Rhea" id="RHEA:12228"/>
        <dbReference type="ChEBI" id="CHEBI:15377"/>
        <dbReference type="ChEBI" id="CHEBI:15378"/>
        <dbReference type="ChEBI" id="CHEBI:29985"/>
        <dbReference type="ChEBI" id="CHEBI:29991"/>
        <dbReference type="ChEBI" id="CHEBI:30616"/>
        <dbReference type="ChEBI" id="CHEBI:33019"/>
        <dbReference type="ChEBI" id="CHEBI:58048"/>
        <dbReference type="ChEBI" id="CHEBI:58359"/>
        <dbReference type="ChEBI" id="CHEBI:456215"/>
        <dbReference type="EC" id="6.3.5.4"/>
    </reaction>
</comment>
<dbReference type="InterPro" id="IPR017932">
    <property type="entry name" value="GATase_2_dom"/>
</dbReference>
<dbReference type="InterPro" id="IPR029055">
    <property type="entry name" value="Ntn_hydrolases_N"/>
</dbReference>
<dbReference type="Pfam" id="PF00733">
    <property type="entry name" value="Asn_synthase"/>
    <property type="match status" value="2"/>
</dbReference>
<evidence type="ECO:0000256" key="9">
    <source>
        <dbReference type="ARBA" id="ARBA00029440"/>
    </source>
</evidence>
<dbReference type="Pfam" id="PF13537">
    <property type="entry name" value="GATase_7"/>
    <property type="match status" value="1"/>
</dbReference>
<keyword evidence="6" id="KW-0067">ATP-binding</keyword>
<evidence type="ECO:0000256" key="5">
    <source>
        <dbReference type="ARBA" id="ARBA00022741"/>
    </source>
</evidence>
<dbReference type="SUPFAM" id="SSF56235">
    <property type="entry name" value="N-terminal nucleophile aminohydrolases (Ntn hydrolases)"/>
    <property type="match status" value="1"/>
</dbReference>
<organism evidence="12 13">
    <name type="scientific">Nocardioides aquaticus</name>
    <dbReference type="NCBI Taxonomy" id="160826"/>
    <lineage>
        <taxon>Bacteria</taxon>
        <taxon>Bacillati</taxon>
        <taxon>Actinomycetota</taxon>
        <taxon>Actinomycetes</taxon>
        <taxon>Propionibacteriales</taxon>
        <taxon>Nocardioidaceae</taxon>
        <taxon>Nocardioides</taxon>
    </lineage>
</organism>
<dbReference type="CDD" id="cd01991">
    <property type="entry name" value="Asn_synthase_B_C"/>
    <property type="match status" value="1"/>
</dbReference>
<comment type="similarity">
    <text evidence="1">Belongs to the asparagine synthetase family.</text>
</comment>
<dbReference type="PROSITE" id="PS51278">
    <property type="entry name" value="GATASE_TYPE_2"/>
    <property type="match status" value="1"/>
</dbReference>
<protein>
    <recommendedName>
        <fullName evidence="2">asparagine synthase (glutamine-hydrolyzing)</fullName>
        <ecNumber evidence="2">6.3.5.4</ecNumber>
    </recommendedName>
</protein>
<name>A0ABX8EKI8_9ACTN</name>
<dbReference type="InterPro" id="IPR050795">
    <property type="entry name" value="Asn_Synthetase"/>
</dbReference>
<dbReference type="InterPro" id="IPR014729">
    <property type="entry name" value="Rossmann-like_a/b/a_fold"/>
</dbReference>
<dbReference type="EC" id="6.3.5.4" evidence="2"/>
<dbReference type="PANTHER" id="PTHR11772">
    <property type="entry name" value="ASPARAGINE SYNTHETASE"/>
    <property type="match status" value="1"/>
</dbReference>
<evidence type="ECO:0000313" key="12">
    <source>
        <dbReference type="EMBL" id="QVT79583.1"/>
    </source>
</evidence>
<evidence type="ECO:0000256" key="8">
    <source>
        <dbReference type="ARBA" id="ARBA00022962"/>
    </source>
</evidence>
<keyword evidence="5" id="KW-0547">Nucleotide-binding</keyword>
<proteinExistence type="inferred from homology"/>
<evidence type="ECO:0000256" key="3">
    <source>
        <dbReference type="ARBA" id="ARBA00022598"/>
    </source>
</evidence>
<evidence type="ECO:0000256" key="10">
    <source>
        <dbReference type="ARBA" id="ARBA00048741"/>
    </source>
</evidence>
<dbReference type="InterPro" id="IPR033738">
    <property type="entry name" value="AsnB_N"/>
</dbReference>
<dbReference type="Gene3D" id="3.60.20.10">
    <property type="entry name" value="Glutamine Phosphoribosylpyrophosphate, subunit 1, domain 1"/>
    <property type="match status" value="1"/>
</dbReference>
<keyword evidence="7" id="KW-0061">Asparagine biosynthesis</keyword>
<keyword evidence="13" id="KW-1185">Reference proteome</keyword>
<sequence>MCGIAAVHDRRPSPERLREGRRLGEAMIGPLAHRGPDGTGSEQVGPTWLGHTRLAIVDLAGGAQPMTGGIGPDEHGPRDHRDGWWVVANGEVYNHDVLRAELEGPFRTRSDSEVVLHLVAEAGADAAYRLFGMYAFCVAHPDGGVVLGRDPLGVKPLYWAEVDDRVVVASELAAFATHLRPYVEEFPPGHVWTPEGGLRRVVDLRHDPLGGGAGVGAPFTDRDEALAAVRGAVVEGVRERMMADVPLGVFLSGGLDSSIVAAVMAHEAEPGAVVRSFAAGTHGSADLAAARVVAEHLGLEHHERVYTDDEVVAVLPDVVRSTESYEPSLIRSAVPNYLLSELAAQHVKVVLTGEGADELFAGYHHLRELSAADLAEALVDGIEVLHHLNLQRADRVSMAFGLEARVPFLARQVLEVAQRVPVEWKLLGDDGQPQAQEKALLREAFAGWLPDEILWRRKEQFGDGSGTTDVMARQGAAMVPDDDWESVSLPGLPPARTREELGYQRIFAAHLDGVRADRVLGRFAHA</sequence>
<evidence type="ECO:0000313" key="13">
    <source>
        <dbReference type="Proteomes" id="UP000679307"/>
    </source>
</evidence>
<feature type="domain" description="Glutamine amidotransferase type-2" evidence="11">
    <location>
        <begin position="2"/>
        <end position="197"/>
    </location>
</feature>
<dbReference type="SUPFAM" id="SSF52402">
    <property type="entry name" value="Adenine nucleotide alpha hydrolases-like"/>
    <property type="match status" value="1"/>
</dbReference>
<gene>
    <name evidence="12" type="primary">asnB</name>
    <name evidence="12" type="ORF">ENKNEFLB_01966</name>
</gene>
<comment type="pathway">
    <text evidence="9">Amino-acid biosynthesis.</text>
</comment>
<accession>A0ABX8EKI8</accession>
<evidence type="ECO:0000256" key="7">
    <source>
        <dbReference type="ARBA" id="ARBA00022888"/>
    </source>
</evidence>
<dbReference type="PIRSF" id="PIRSF001589">
    <property type="entry name" value="Asn_synthetase_glu-h"/>
    <property type="match status" value="1"/>
</dbReference>
<keyword evidence="4" id="KW-0028">Amino-acid biosynthesis</keyword>
<dbReference type="Proteomes" id="UP000679307">
    <property type="component" value="Chromosome"/>
</dbReference>